<dbReference type="SUPFAM" id="SSF53807">
    <property type="entry name" value="Helical backbone' metal receptor"/>
    <property type="match status" value="1"/>
</dbReference>
<dbReference type="Gene3D" id="3.40.50.1980">
    <property type="entry name" value="Nitrogenase molybdenum iron protein domain"/>
    <property type="match status" value="2"/>
</dbReference>
<dbReference type="RefSeq" id="WP_092903214.1">
    <property type="nucleotide sequence ID" value="NZ_FOZS01000001.1"/>
</dbReference>
<accession>A0A1I6QTW9</accession>
<dbReference type="InterPro" id="IPR006311">
    <property type="entry name" value="TAT_signal"/>
</dbReference>
<dbReference type="Pfam" id="PF01297">
    <property type="entry name" value="ZnuA"/>
    <property type="match status" value="1"/>
</dbReference>
<evidence type="ECO:0000256" key="2">
    <source>
        <dbReference type="ARBA" id="ARBA00022448"/>
    </source>
</evidence>
<protein>
    <submittedName>
        <fullName evidence="5">Zinc transport system substrate-binding protein</fullName>
    </submittedName>
</protein>
<dbReference type="PANTHER" id="PTHR42953">
    <property type="entry name" value="HIGH-AFFINITY ZINC UPTAKE SYSTEM PROTEIN ZNUA-RELATED"/>
    <property type="match status" value="1"/>
</dbReference>
<name>A0A1I6QTW9_9EURY</name>
<keyword evidence="2" id="KW-0813">Transport</keyword>
<sequence length="460" mass="50298">MNLSRRSALRVGMGSLALATGAGCLSEPEQSNASGGYAAFFPLWDWARHVSGDAMEFENAVDTGQMGHGWEPPSDLQRDIASSRVFVYLDTEQFPWASEFAAEFERNYDTITLIDCMDGLENHLLPIETETDADADPASHDFDAAAVDIARMTLFEYRTGEEVGSWHEGHWHGGVPNVPVGDEVAITAVFEDDEGRVLPLGTDEQFQIAADFAGEASDALEIDSYGDHVVLAGSETAQARVAFELVADGETVWETSEEPPTVSVVEELEETTAPENADPHVWLDPVIAQDIVETIAEGLADADPDNADTYDANAAAYREELAAVDEKLHELTDAADRTVAVFAGHDSYRYLERRYGFELRTPAGISPDEVQSSDDISELIEVVEEHDIETILYDPFETQDPGEDVPTMVDVLLEETDATDSAPLTPLEGNTEEWDEAGYGWVEQMESVNIPSLKRALGAE</sequence>
<dbReference type="GO" id="GO:0046872">
    <property type="term" value="F:metal ion binding"/>
    <property type="evidence" value="ECO:0007669"/>
    <property type="project" value="InterPro"/>
</dbReference>
<dbReference type="GO" id="GO:0030001">
    <property type="term" value="P:metal ion transport"/>
    <property type="evidence" value="ECO:0007669"/>
    <property type="project" value="InterPro"/>
</dbReference>
<evidence type="ECO:0000313" key="5">
    <source>
        <dbReference type="EMBL" id="SFS55893.1"/>
    </source>
</evidence>
<dbReference type="PROSITE" id="PS51318">
    <property type="entry name" value="TAT"/>
    <property type="match status" value="1"/>
</dbReference>
<dbReference type="Proteomes" id="UP000199199">
    <property type="component" value="Unassembled WGS sequence"/>
</dbReference>
<evidence type="ECO:0000313" key="6">
    <source>
        <dbReference type="Proteomes" id="UP000199199"/>
    </source>
</evidence>
<dbReference type="EMBL" id="FOZS01000001">
    <property type="protein sequence ID" value="SFS55893.1"/>
    <property type="molecule type" value="Genomic_DNA"/>
</dbReference>
<dbReference type="PROSITE" id="PS51257">
    <property type="entry name" value="PROKAR_LIPOPROTEIN"/>
    <property type="match status" value="1"/>
</dbReference>
<keyword evidence="4" id="KW-0175">Coiled coil</keyword>
<dbReference type="OrthoDB" id="50488at2157"/>
<evidence type="ECO:0000256" key="4">
    <source>
        <dbReference type="SAM" id="Coils"/>
    </source>
</evidence>
<dbReference type="AlphaFoldDB" id="A0A1I6QTW9"/>
<feature type="coiled-coil region" evidence="4">
    <location>
        <begin position="307"/>
        <end position="334"/>
    </location>
</feature>
<reference evidence="6" key="1">
    <citation type="submission" date="2016-10" db="EMBL/GenBank/DDBJ databases">
        <authorList>
            <person name="Varghese N."/>
            <person name="Submissions S."/>
        </authorList>
    </citation>
    <scope>NUCLEOTIDE SEQUENCE [LARGE SCALE GENOMIC DNA]</scope>
    <source>
        <strain evidence="6">DSM 22427</strain>
    </source>
</reference>
<dbReference type="InterPro" id="IPR050492">
    <property type="entry name" value="Bact_metal-bind_prot9"/>
</dbReference>
<comment type="similarity">
    <text evidence="1">Belongs to the bacterial solute-binding protein 9 family.</text>
</comment>
<proteinExistence type="inferred from homology"/>
<keyword evidence="3" id="KW-0732">Signal</keyword>
<evidence type="ECO:0000256" key="3">
    <source>
        <dbReference type="ARBA" id="ARBA00022729"/>
    </source>
</evidence>
<organism evidence="5 6">
    <name type="scientific">Halostagnicola kamekurae</name>
    <dbReference type="NCBI Taxonomy" id="619731"/>
    <lineage>
        <taxon>Archaea</taxon>
        <taxon>Methanobacteriati</taxon>
        <taxon>Methanobacteriota</taxon>
        <taxon>Stenosarchaea group</taxon>
        <taxon>Halobacteria</taxon>
        <taxon>Halobacteriales</taxon>
        <taxon>Natrialbaceae</taxon>
        <taxon>Halostagnicola</taxon>
    </lineage>
</organism>
<dbReference type="PANTHER" id="PTHR42953:SF3">
    <property type="entry name" value="HIGH-AFFINITY ZINC UPTAKE SYSTEM PROTEIN ZNUA"/>
    <property type="match status" value="1"/>
</dbReference>
<keyword evidence="6" id="KW-1185">Reference proteome</keyword>
<evidence type="ECO:0000256" key="1">
    <source>
        <dbReference type="ARBA" id="ARBA00011028"/>
    </source>
</evidence>
<dbReference type="InterPro" id="IPR006127">
    <property type="entry name" value="ZnuA-like"/>
</dbReference>
<gene>
    <name evidence="5" type="ORF">SAMN04488556_1556</name>
</gene>